<dbReference type="Gene3D" id="3.20.20.70">
    <property type="entry name" value="Aldolase class I"/>
    <property type="match status" value="1"/>
</dbReference>
<keyword evidence="2 8" id="KW-0949">S-adenosyl-L-methionine</keyword>
<proteinExistence type="inferred from homology"/>
<accession>A0A3D8P464</accession>
<dbReference type="InterPro" id="IPR024924">
    <property type="entry name" value="7-CO-7-deazaguanine_synth-like"/>
</dbReference>
<dbReference type="RefSeq" id="WP_115792863.1">
    <property type="nucleotide sequence ID" value="NZ_QSLN01000010.1"/>
</dbReference>
<comment type="cofactor">
    <cofactor evidence="8">
        <name>S-adenosyl-L-methionine</name>
        <dbReference type="ChEBI" id="CHEBI:59789"/>
    </cofactor>
    <text evidence="8">Binds 1 S-adenosyl-L-methionine per subunit.</text>
</comment>
<dbReference type="Pfam" id="PF04055">
    <property type="entry name" value="Radical_SAM"/>
    <property type="match status" value="1"/>
</dbReference>
<evidence type="ECO:0000256" key="7">
    <source>
        <dbReference type="ARBA" id="ARBA00023239"/>
    </source>
</evidence>
<dbReference type="InterPro" id="IPR013785">
    <property type="entry name" value="Aldolase_TIM"/>
</dbReference>
<evidence type="ECO:0000313" key="11">
    <source>
        <dbReference type="Proteomes" id="UP000256329"/>
    </source>
</evidence>
<dbReference type="UniPathway" id="UPA00391"/>
<dbReference type="Proteomes" id="UP000256329">
    <property type="component" value="Unassembled WGS sequence"/>
</dbReference>
<feature type="binding site" evidence="8">
    <location>
        <begin position="45"/>
        <end position="47"/>
    </location>
    <ligand>
        <name>S-adenosyl-L-methionine</name>
        <dbReference type="ChEBI" id="CHEBI:59789"/>
    </ligand>
</feature>
<keyword evidence="1 8" id="KW-0004">4Fe-4S</keyword>
<organism evidence="10 11">
    <name type="scientific">Ammonifex thiophilus</name>
    <dbReference type="NCBI Taxonomy" id="444093"/>
    <lineage>
        <taxon>Bacteria</taxon>
        <taxon>Bacillati</taxon>
        <taxon>Bacillota</taxon>
        <taxon>Clostridia</taxon>
        <taxon>Thermoanaerobacterales</taxon>
        <taxon>Thermoanaerobacteraceae</taxon>
        <taxon>Ammonifex</taxon>
    </lineage>
</organism>
<keyword evidence="11" id="KW-1185">Reference proteome</keyword>
<dbReference type="GO" id="GO:1904047">
    <property type="term" value="F:S-adenosyl-L-methionine binding"/>
    <property type="evidence" value="ECO:0007669"/>
    <property type="project" value="UniProtKB-UniRule"/>
</dbReference>
<keyword evidence="3 8" id="KW-0479">Metal-binding</keyword>
<keyword evidence="5 8" id="KW-0408">Iron</keyword>
<dbReference type="HAMAP" id="MF_00917">
    <property type="entry name" value="QueE"/>
    <property type="match status" value="1"/>
</dbReference>
<dbReference type="SUPFAM" id="SSF102114">
    <property type="entry name" value="Radical SAM enzymes"/>
    <property type="match status" value="1"/>
</dbReference>
<dbReference type="SFLD" id="SFLDS00029">
    <property type="entry name" value="Radical_SAM"/>
    <property type="match status" value="1"/>
</dbReference>
<evidence type="ECO:0000313" key="10">
    <source>
        <dbReference type="EMBL" id="RDV82420.1"/>
    </source>
</evidence>
<dbReference type="GO" id="GO:0008616">
    <property type="term" value="P:tRNA queuosine(34) biosynthetic process"/>
    <property type="evidence" value="ECO:0007669"/>
    <property type="project" value="UniProtKB-UniRule"/>
</dbReference>
<dbReference type="PANTHER" id="PTHR42836">
    <property type="entry name" value="7-CARBOXY-7-DEAZAGUANINE SYNTHASE"/>
    <property type="match status" value="1"/>
</dbReference>
<comment type="pathway">
    <text evidence="8">Purine metabolism; 7-cyano-7-deazaguanine biosynthesis.</text>
</comment>
<dbReference type="PANTHER" id="PTHR42836:SF1">
    <property type="entry name" value="7-CARBOXY-7-DEAZAGUANINE SYNTHASE"/>
    <property type="match status" value="1"/>
</dbReference>
<dbReference type="AlphaFoldDB" id="A0A3D8P464"/>
<comment type="catalytic activity">
    <reaction evidence="8">
        <text>6-carboxy-5,6,7,8-tetrahydropterin + H(+) = 7-carboxy-7-carbaguanine + NH4(+)</text>
        <dbReference type="Rhea" id="RHEA:27974"/>
        <dbReference type="ChEBI" id="CHEBI:15378"/>
        <dbReference type="ChEBI" id="CHEBI:28938"/>
        <dbReference type="ChEBI" id="CHEBI:61032"/>
        <dbReference type="ChEBI" id="CHEBI:61036"/>
        <dbReference type="EC" id="4.3.99.3"/>
    </reaction>
</comment>
<feature type="binding site" evidence="8">
    <location>
        <position position="48"/>
    </location>
    <ligand>
        <name>Mg(2+)</name>
        <dbReference type="ChEBI" id="CHEBI:18420"/>
    </ligand>
</feature>
<comment type="caution">
    <text evidence="8">Lacks conserved residue(s) required for the propagation of feature annotation.</text>
</comment>
<dbReference type="GO" id="GO:0051539">
    <property type="term" value="F:4 iron, 4 sulfur cluster binding"/>
    <property type="evidence" value="ECO:0007669"/>
    <property type="project" value="UniProtKB-UniRule"/>
</dbReference>
<feature type="domain" description="Radical SAM core" evidence="9">
    <location>
        <begin position="26"/>
        <end position="251"/>
    </location>
</feature>
<feature type="binding site" evidence="8">
    <location>
        <position position="35"/>
    </location>
    <ligand>
        <name>substrate</name>
    </ligand>
</feature>
<evidence type="ECO:0000256" key="5">
    <source>
        <dbReference type="ARBA" id="ARBA00023004"/>
    </source>
</evidence>
<dbReference type="InterPro" id="IPR058240">
    <property type="entry name" value="rSAM_sf"/>
</dbReference>
<feature type="binding site" evidence="8">
    <location>
        <position position="46"/>
    </location>
    <ligand>
        <name>[4Fe-4S] cluster</name>
        <dbReference type="ChEBI" id="CHEBI:49883"/>
        <note>4Fe-4S-S-AdoMet</note>
    </ligand>
</feature>
<gene>
    <name evidence="8" type="primary">queE</name>
    <name evidence="10" type="ORF">DXX99_07400</name>
</gene>
<evidence type="ECO:0000256" key="3">
    <source>
        <dbReference type="ARBA" id="ARBA00022723"/>
    </source>
</evidence>
<comment type="cofactor">
    <cofactor evidence="8">
        <name>[4Fe-4S] cluster</name>
        <dbReference type="ChEBI" id="CHEBI:49883"/>
    </cofactor>
    <text evidence="8">Binds 1 [4Fe-4S] cluster. The cluster is coordinated with 3 cysteines and an exchangeable S-adenosyl-L-methionine.</text>
</comment>
<comment type="function">
    <text evidence="8">Catalyzes the complex heterocyclic radical-mediated conversion of 6-carboxy-5,6,7,8-tetrahydropterin (CPH4) to 7-carboxy-7-deazaguanine (CDG), a step common to the biosynthetic pathways of all 7-deazapurine-containing compounds.</text>
</comment>
<evidence type="ECO:0000256" key="1">
    <source>
        <dbReference type="ARBA" id="ARBA00022485"/>
    </source>
</evidence>
<comment type="similarity">
    <text evidence="8">Belongs to the radical SAM superfamily. 7-carboxy-7-deazaguanine synthase family.</text>
</comment>
<evidence type="ECO:0000259" key="9">
    <source>
        <dbReference type="PROSITE" id="PS51918"/>
    </source>
</evidence>
<feature type="binding site" evidence="8">
    <location>
        <begin position="20"/>
        <end position="22"/>
    </location>
    <ligand>
        <name>substrate</name>
    </ligand>
</feature>
<reference evidence="10 11" key="1">
    <citation type="submission" date="2018-08" db="EMBL/GenBank/DDBJ databases">
        <title>Form III RuBisCO-mediated autotrophy in Thermodesulfobium bacteria.</title>
        <authorList>
            <person name="Toshchakov S.V."/>
            <person name="Kublanov I.V."/>
            <person name="Frolov E."/>
            <person name="Bonch-Osmolovskaya E.A."/>
            <person name="Tourova T.P."/>
            <person name="Chernych N.A."/>
            <person name="Lebedinsky A.V."/>
        </authorList>
    </citation>
    <scope>NUCLEOTIDE SEQUENCE [LARGE SCALE GENOMIC DNA]</scope>
    <source>
        <strain evidence="10 11">SR</strain>
    </source>
</reference>
<dbReference type="EC" id="4.3.99.3" evidence="8"/>
<comment type="caution">
    <text evidence="10">The sequence shown here is derived from an EMBL/GenBank/DDBJ whole genome shotgun (WGS) entry which is preliminary data.</text>
</comment>
<feature type="binding site" evidence="8">
    <location>
        <position position="39"/>
    </location>
    <ligand>
        <name>[4Fe-4S] cluster</name>
        <dbReference type="ChEBI" id="CHEBI:49883"/>
        <note>4Fe-4S-S-AdoMet</note>
    </ligand>
</feature>
<dbReference type="GO" id="GO:0016840">
    <property type="term" value="F:carbon-nitrogen lyase activity"/>
    <property type="evidence" value="ECO:0007669"/>
    <property type="project" value="UniProtKB-UniRule"/>
</dbReference>
<dbReference type="OrthoDB" id="9792276at2"/>
<keyword evidence="6 8" id="KW-0411">Iron-sulfur</keyword>
<protein>
    <recommendedName>
        <fullName evidence="8">7-carboxy-7-deazaguanine synthase</fullName>
        <shortName evidence="8">CDG synthase</shortName>
        <ecNumber evidence="8">4.3.99.3</ecNumber>
    </recommendedName>
    <alternativeName>
        <fullName evidence="8">Queuosine biosynthesis protein QueE</fullName>
    </alternativeName>
</protein>
<sequence>MQGEGSAVALAPLREIFSSVQGEGPYVGTRHLFVRFAGCNLACRYCDTPRDTPATCRVELVAGRQRFFHLPNPLTPEEVVLLVVNLLRQLRHGAVALTGGEPLLYPTFLRELLPALRQVGCRIYLETNGTLPHALEEVVDLVDIVAMDLKLPSSTGLRSYWSEHEEFLARLEGKEVILKAVVSRQTSKEEVERAGELAEKARAVLVLQPVTTRDPNSRPSGMRLLEMQEWALRKTSDVRLIPQVHKICGWL</sequence>
<dbReference type="PIRSF" id="PIRSF000370">
    <property type="entry name" value="QueE"/>
    <property type="match status" value="1"/>
</dbReference>
<evidence type="ECO:0000256" key="2">
    <source>
        <dbReference type="ARBA" id="ARBA00022691"/>
    </source>
</evidence>
<keyword evidence="8" id="KW-0671">Queuosine biosynthesis</keyword>
<keyword evidence="7 8" id="KW-0456">Lyase</keyword>
<evidence type="ECO:0000256" key="6">
    <source>
        <dbReference type="ARBA" id="ARBA00023014"/>
    </source>
</evidence>
<comment type="subunit">
    <text evidence="8">Homodimer.</text>
</comment>
<feature type="binding site" evidence="8">
    <location>
        <position position="98"/>
    </location>
    <ligand>
        <name>substrate</name>
    </ligand>
</feature>
<comment type="cofactor">
    <cofactor evidence="8">
        <name>Mg(2+)</name>
        <dbReference type="ChEBI" id="CHEBI:18420"/>
    </cofactor>
</comment>
<keyword evidence="4 8" id="KW-0460">Magnesium</keyword>
<dbReference type="EMBL" id="QSLN01000010">
    <property type="protein sequence ID" value="RDV82420.1"/>
    <property type="molecule type" value="Genomic_DNA"/>
</dbReference>
<feature type="binding site" evidence="8">
    <location>
        <position position="100"/>
    </location>
    <ligand>
        <name>S-adenosyl-L-methionine</name>
        <dbReference type="ChEBI" id="CHEBI:59789"/>
    </ligand>
</feature>
<evidence type="ECO:0000256" key="8">
    <source>
        <dbReference type="HAMAP-Rule" id="MF_00917"/>
    </source>
</evidence>
<feature type="binding site" evidence="8">
    <location>
        <position position="43"/>
    </location>
    <ligand>
        <name>[4Fe-4S] cluster</name>
        <dbReference type="ChEBI" id="CHEBI:49883"/>
        <note>4Fe-4S-S-AdoMet</note>
    </ligand>
</feature>
<dbReference type="InterPro" id="IPR007197">
    <property type="entry name" value="rSAM"/>
</dbReference>
<dbReference type="CDD" id="cd01335">
    <property type="entry name" value="Radical_SAM"/>
    <property type="match status" value="1"/>
</dbReference>
<dbReference type="PROSITE" id="PS51918">
    <property type="entry name" value="RADICAL_SAM"/>
    <property type="match status" value="1"/>
</dbReference>
<evidence type="ECO:0000256" key="4">
    <source>
        <dbReference type="ARBA" id="ARBA00022842"/>
    </source>
</evidence>
<dbReference type="GO" id="GO:0000287">
    <property type="term" value="F:magnesium ion binding"/>
    <property type="evidence" value="ECO:0007669"/>
    <property type="project" value="UniProtKB-UniRule"/>
</dbReference>
<name>A0A3D8P464_9THEO</name>